<dbReference type="AlphaFoldDB" id="A0A2I1GQC7"/>
<dbReference type="Proteomes" id="UP000234323">
    <property type="component" value="Unassembled WGS sequence"/>
</dbReference>
<gene>
    <name evidence="2" type="ORF">RhiirA4_526053</name>
</gene>
<dbReference type="VEuPathDB" id="FungiDB:FUN_014592"/>
<dbReference type="Pfam" id="PF12937">
    <property type="entry name" value="F-box-like"/>
    <property type="match status" value="1"/>
</dbReference>
<evidence type="ECO:0000259" key="1">
    <source>
        <dbReference type="PROSITE" id="PS50181"/>
    </source>
</evidence>
<protein>
    <recommendedName>
        <fullName evidence="1">F-box domain-containing protein</fullName>
    </recommendedName>
</protein>
<evidence type="ECO:0000313" key="3">
    <source>
        <dbReference type="Proteomes" id="UP000234323"/>
    </source>
</evidence>
<reference evidence="2 3" key="1">
    <citation type="submission" date="2015-10" db="EMBL/GenBank/DDBJ databases">
        <title>Genome analyses suggest a sexual origin of heterokaryosis in a supposedly ancient asexual fungus.</title>
        <authorList>
            <person name="Ropars J."/>
            <person name="Sedzielewska K."/>
            <person name="Noel J."/>
            <person name="Charron P."/>
            <person name="Farinelli L."/>
            <person name="Marton T."/>
            <person name="Kruger M."/>
            <person name="Pelin A."/>
            <person name="Brachmann A."/>
            <person name="Corradi N."/>
        </authorList>
    </citation>
    <scope>NUCLEOTIDE SEQUENCE [LARGE SCALE GENOMIC DNA]</scope>
    <source>
        <strain evidence="2 3">A4</strain>
    </source>
</reference>
<dbReference type="VEuPathDB" id="FungiDB:RhiirA1_438298"/>
<evidence type="ECO:0000313" key="2">
    <source>
        <dbReference type="EMBL" id="PKY48787.1"/>
    </source>
</evidence>
<dbReference type="InterPro" id="IPR036047">
    <property type="entry name" value="F-box-like_dom_sf"/>
</dbReference>
<dbReference type="InterPro" id="IPR001810">
    <property type="entry name" value="F-box_dom"/>
</dbReference>
<dbReference type="VEuPathDB" id="FungiDB:FUN_014593"/>
<sequence>MLIVELPPELFIEFCILLSPTDLFTLSQVCRKFREYLCAPNSFSTQQIWKESRLNFMPKEVMPPPEGMTEKKYVELLMTERGCQICKRITECKIYWEFEVRCCEKCRNKKTIYRHELTLIMKYPSEFTNIMPYTDYGIGNYYWIEQIDLAYSQYNNLSKENLQSWLNDKKRTFDSIMEYAELRKLNEEKLNRFPFSFNSLPIFSETLFNRDFRDFSSDWIGRINQIYRSMCWVCENCTNNDIENVQQLVQFHIQRLENQPSTCCCSQTNIKVGLQLKNNYHKNSNESKRNNYIKTRNNKSNMKGKNFRKKLFYRYG</sequence>
<dbReference type="SUPFAM" id="SSF81383">
    <property type="entry name" value="F-box domain"/>
    <property type="match status" value="1"/>
</dbReference>
<dbReference type="PROSITE" id="PS50181">
    <property type="entry name" value="FBOX"/>
    <property type="match status" value="1"/>
</dbReference>
<accession>A0A2I1GQC7</accession>
<proteinExistence type="predicted"/>
<dbReference type="VEuPathDB" id="FungiDB:RhiirFUN_011744"/>
<name>A0A2I1GQC7_9GLOM</name>
<comment type="caution">
    <text evidence="2">The sequence shown here is derived from an EMBL/GenBank/DDBJ whole genome shotgun (WGS) entry which is preliminary data.</text>
</comment>
<keyword evidence="3" id="KW-1185">Reference proteome</keyword>
<organism evidence="2 3">
    <name type="scientific">Rhizophagus irregularis</name>
    <dbReference type="NCBI Taxonomy" id="588596"/>
    <lineage>
        <taxon>Eukaryota</taxon>
        <taxon>Fungi</taxon>
        <taxon>Fungi incertae sedis</taxon>
        <taxon>Mucoromycota</taxon>
        <taxon>Glomeromycotina</taxon>
        <taxon>Glomeromycetes</taxon>
        <taxon>Glomerales</taxon>
        <taxon>Glomeraceae</taxon>
        <taxon>Rhizophagus</taxon>
    </lineage>
</organism>
<feature type="domain" description="F-box" evidence="1">
    <location>
        <begin position="1"/>
        <end position="52"/>
    </location>
</feature>
<dbReference type="EMBL" id="LLXI01000671">
    <property type="protein sequence ID" value="PKY48787.1"/>
    <property type="molecule type" value="Genomic_DNA"/>
</dbReference>